<evidence type="ECO:0000313" key="2">
    <source>
        <dbReference type="EMBL" id="KAL0576038.1"/>
    </source>
</evidence>
<protein>
    <submittedName>
        <fullName evidence="2">Uncharacterized protein</fullName>
    </submittedName>
</protein>
<evidence type="ECO:0000313" key="3">
    <source>
        <dbReference type="Proteomes" id="UP001465976"/>
    </source>
</evidence>
<name>A0ABR3FKZ1_9AGAR</name>
<organism evidence="2 3">
    <name type="scientific">Marasmius crinis-equi</name>
    <dbReference type="NCBI Taxonomy" id="585013"/>
    <lineage>
        <taxon>Eukaryota</taxon>
        <taxon>Fungi</taxon>
        <taxon>Dikarya</taxon>
        <taxon>Basidiomycota</taxon>
        <taxon>Agaricomycotina</taxon>
        <taxon>Agaricomycetes</taxon>
        <taxon>Agaricomycetidae</taxon>
        <taxon>Agaricales</taxon>
        <taxon>Marasmiineae</taxon>
        <taxon>Marasmiaceae</taxon>
        <taxon>Marasmius</taxon>
    </lineage>
</organism>
<keyword evidence="3" id="KW-1185">Reference proteome</keyword>
<feature type="region of interest" description="Disordered" evidence="1">
    <location>
        <begin position="1"/>
        <end position="31"/>
    </location>
</feature>
<accession>A0ABR3FKZ1</accession>
<sequence>MPPRRVKQEPQDEESHFALSQASNASSSDDNAALEAALAEQFMVSKEKKKKENQQRFLVAAKKHILKEIYSPVEELKATVQSVEELIQAFIINLASEEDNIRKIWCDILEEEQKLLSFVETCRTNNDVTRKTAEELHIKGLSKIQTVCSEYQGVIDFVNLKSSS</sequence>
<feature type="compositionally biased region" description="Basic and acidic residues" evidence="1">
    <location>
        <begin position="1"/>
        <end position="16"/>
    </location>
</feature>
<dbReference type="Proteomes" id="UP001465976">
    <property type="component" value="Unassembled WGS sequence"/>
</dbReference>
<comment type="caution">
    <text evidence="2">The sequence shown here is derived from an EMBL/GenBank/DDBJ whole genome shotgun (WGS) entry which is preliminary data.</text>
</comment>
<evidence type="ECO:0000256" key="1">
    <source>
        <dbReference type="SAM" id="MobiDB-lite"/>
    </source>
</evidence>
<proteinExistence type="predicted"/>
<dbReference type="EMBL" id="JBAHYK010000252">
    <property type="protein sequence ID" value="KAL0576038.1"/>
    <property type="molecule type" value="Genomic_DNA"/>
</dbReference>
<reference evidence="2 3" key="1">
    <citation type="submission" date="2024-02" db="EMBL/GenBank/DDBJ databases">
        <title>A draft genome for the cacao thread blight pathogen Marasmius crinis-equi.</title>
        <authorList>
            <person name="Cohen S.P."/>
            <person name="Baruah I.K."/>
            <person name="Amoako-Attah I."/>
            <person name="Bukari Y."/>
            <person name="Meinhardt L.W."/>
            <person name="Bailey B.A."/>
        </authorList>
    </citation>
    <scope>NUCLEOTIDE SEQUENCE [LARGE SCALE GENOMIC DNA]</scope>
    <source>
        <strain evidence="2 3">GH-76</strain>
    </source>
</reference>
<gene>
    <name evidence="2" type="ORF">V5O48_005946</name>
</gene>
<feature type="compositionally biased region" description="Low complexity" evidence="1">
    <location>
        <begin position="18"/>
        <end position="31"/>
    </location>
</feature>